<dbReference type="RefSeq" id="WP_076088573.1">
    <property type="nucleotide sequence ID" value="NZ_CP019070.1"/>
</dbReference>
<evidence type="ECO:0000256" key="2">
    <source>
        <dbReference type="ARBA" id="ARBA00022795"/>
    </source>
</evidence>
<evidence type="ECO:0000313" key="6">
    <source>
        <dbReference type="Proteomes" id="UP000186074"/>
    </source>
</evidence>
<dbReference type="InterPro" id="IPR024046">
    <property type="entry name" value="Flagellar_assmbl_FliW_dom_sf"/>
</dbReference>
<evidence type="ECO:0008006" key="7">
    <source>
        <dbReference type="Google" id="ProtNLM"/>
    </source>
</evidence>
<keyword evidence="4" id="KW-0143">Chaperone</keyword>
<evidence type="ECO:0000313" key="5">
    <source>
        <dbReference type="EMBL" id="APW66610.1"/>
    </source>
</evidence>
<name>A0A1P8KPZ2_9BACT</name>
<dbReference type="OrthoDB" id="5372942at2"/>
<keyword evidence="6" id="KW-1185">Reference proteome</keyword>
<gene>
    <name evidence="5" type="ORF">LPB137_12475</name>
</gene>
<keyword evidence="1" id="KW-0963">Cytoplasm</keyword>
<dbReference type="Proteomes" id="UP000186074">
    <property type="component" value="Chromosome"/>
</dbReference>
<dbReference type="GO" id="GO:0006417">
    <property type="term" value="P:regulation of translation"/>
    <property type="evidence" value="ECO:0007669"/>
    <property type="project" value="UniProtKB-KW"/>
</dbReference>
<dbReference type="Pfam" id="PF02623">
    <property type="entry name" value="FliW"/>
    <property type="match status" value="1"/>
</dbReference>
<dbReference type="STRING" id="1850254.LPB137_12475"/>
<keyword evidence="3" id="KW-0810">Translation regulation</keyword>
<reference evidence="5 6" key="1">
    <citation type="submission" date="2017-01" db="EMBL/GenBank/DDBJ databases">
        <title>Genome sequencing of Arcobacter sp. LPB0137.</title>
        <authorList>
            <person name="Lee G.-W."/>
            <person name="Yi H."/>
        </authorList>
    </citation>
    <scope>NUCLEOTIDE SEQUENCE [LARGE SCALE GENOMIC DNA]</scope>
    <source>
        <strain evidence="5 6">LPB0137</strain>
    </source>
</reference>
<evidence type="ECO:0000256" key="4">
    <source>
        <dbReference type="ARBA" id="ARBA00023186"/>
    </source>
</evidence>
<dbReference type="Gene3D" id="2.30.290.10">
    <property type="entry name" value="BH3618-like"/>
    <property type="match status" value="1"/>
</dbReference>
<evidence type="ECO:0000256" key="3">
    <source>
        <dbReference type="ARBA" id="ARBA00022845"/>
    </source>
</evidence>
<dbReference type="GO" id="GO:0044780">
    <property type="term" value="P:bacterial-type flagellum assembly"/>
    <property type="evidence" value="ECO:0007669"/>
    <property type="project" value="InterPro"/>
</dbReference>
<accession>A0A1P8KPZ2</accession>
<evidence type="ECO:0000256" key="1">
    <source>
        <dbReference type="ARBA" id="ARBA00022490"/>
    </source>
</evidence>
<dbReference type="KEGG" id="alp:LPB137_12475"/>
<organism evidence="5 6">
    <name type="scientific">Poseidonibacter parvus</name>
    <dbReference type="NCBI Taxonomy" id="1850254"/>
    <lineage>
        <taxon>Bacteria</taxon>
        <taxon>Pseudomonadati</taxon>
        <taxon>Campylobacterota</taxon>
        <taxon>Epsilonproteobacteria</taxon>
        <taxon>Campylobacterales</taxon>
        <taxon>Arcobacteraceae</taxon>
        <taxon>Poseidonibacter</taxon>
    </lineage>
</organism>
<proteinExistence type="predicted"/>
<dbReference type="SUPFAM" id="SSF141457">
    <property type="entry name" value="BH3618-like"/>
    <property type="match status" value="1"/>
</dbReference>
<dbReference type="PANTHER" id="PTHR39190">
    <property type="entry name" value="FLAGELLAR ASSEMBLY FACTOR FLIW"/>
    <property type="match status" value="1"/>
</dbReference>
<sequence length="125" mass="14702">MYKIELPLLGFENIKELNIKTIDNNFSTLILNENKKLNINIVDISYFKKMNFNFNIDDEVLKKLHIHEQKDFKIYFCVVMQNPIEDSIVNLAAPILINEKHKLIGQYVIKNKIPKLLTTLKDNIL</sequence>
<dbReference type="EMBL" id="CP019070">
    <property type="protein sequence ID" value="APW66610.1"/>
    <property type="molecule type" value="Genomic_DNA"/>
</dbReference>
<protein>
    <recommendedName>
        <fullName evidence="7">Flagellar biosynthesis protein FliW</fullName>
    </recommendedName>
</protein>
<dbReference type="AlphaFoldDB" id="A0A1P8KPZ2"/>
<dbReference type="PANTHER" id="PTHR39190:SF1">
    <property type="entry name" value="FLAGELLAR ASSEMBLY FACTOR FLIW"/>
    <property type="match status" value="1"/>
</dbReference>
<dbReference type="InterPro" id="IPR003775">
    <property type="entry name" value="Flagellar_assembly_factor_FliW"/>
</dbReference>
<keyword evidence="2" id="KW-1005">Bacterial flagellum biogenesis</keyword>